<gene>
    <name evidence="2" type="ORF">NDU88_003895</name>
</gene>
<evidence type="ECO:0000313" key="2">
    <source>
        <dbReference type="EMBL" id="KAJ1125463.1"/>
    </source>
</evidence>
<sequence length="158" mass="17439">MAVGVLKWLSMLAVSTVVVIPFVFCRPVGALKIKLHRRVCIRKVSDASIAYSQVRPCIISFSSRVDDASFLSLTRERWVDFLVGHLVSVQSQVDFDAQERCVEDPVALFRKIPLRGVCVIISLRKQVLHVGSPAATRRSPSYDAGGALISTAKMAARR</sequence>
<comment type="caution">
    <text evidence="2">The sequence shown here is derived from an EMBL/GenBank/DDBJ whole genome shotgun (WGS) entry which is preliminary data.</text>
</comment>
<dbReference type="EMBL" id="JANPWB010000011">
    <property type="protein sequence ID" value="KAJ1125463.1"/>
    <property type="molecule type" value="Genomic_DNA"/>
</dbReference>
<organism evidence="2 3">
    <name type="scientific">Pleurodeles waltl</name>
    <name type="common">Iberian ribbed newt</name>
    <dbReference type="NCBI Taxonomy" id="8319"/>
    <lineage>
        <taxon>Eukaryota</taxon>
        <taxon>Metazoa</taxon>
        <taxon>Chordata</taxon>
        <taxon>Craniata</taxon>
        <taxon>Vertebrata</taxon>
        <taxon>Euteleostomi</taxon>
        <taxon>Amphibia</taxon>
        <taxon>Batrachia</taxon>
        <taxon>Caudata</taxon>
        <taxon>Salamandroidea</taxon>
        <taxon>Salamandridae</taxon>
        <taxon>Pleurodelinae</taxon>
        <taxon>Pleurodeles</taxon>
    </lineage>
</organism>
<evidence type="ECO:0000313" key="3">
    <source>
        <dbReference type="Proteomes" id="UP001066276"/>
    </source>
</evidence>
<protein>
    <recommendedName>
        <fullName evidence="4">Secreted protein</fullName>
    </recommendedName>
</protein>
<evidence type="ECO:0000256" key="1">
    <source>
        <dbReference type="SAM" id="Phobius"/>
    </source>
</evidence>
<keyword evidence="1" id="KW-0472">Membrane</keyword>
<dbReference type="Proteomes" id="UP001066276">
    <property type="component" value="Chromosome 7"/>
</dbReference>
<name>A0AAV7PFW7_PLEWA</name>
<dbReference type="AlphaFoldDB" id="A0AAV7PFW7"/>
<proteinExistence type="predicted"/>
<reference evidence="2" key="1">
    <citation type="journal article" date="2022" name="bioRxiv">
        <title>Sequencing and chromosome-scale assembly of the giantPleurodeles waltlgenome.</title>
        <authorList>
            <person name="Brown T."/>
            <person name="Elewa A."/>
            <person name="Iarovenko S."/>
            <person name="Subramanian E."/>
            <person name="Araus A.J."/>
            <person name="Petzold A."/>
            <person name="Susuki M."/>
            <person name="Suzuki K.-i.T."/>
            <person name="Hayashi T."/>
            <person name="Toyoda A."/>
            <person name="Oliveira C."/>
            <person name="Osipova E."/>
            <person name="Leigh N.D."/>
            <person name="Simon A."/>
            <person name="Yun M.H."/>
        </authorList>
    </citation>
    <scope>NUCLEOTIDE SEQUENCE</scope>
    <source>
        <strain evidence="2">20211129_DDA</strain>
        <tissue evidence="2">Liver</tissue>
    </source>
</reference>
<keyword evidence="1" id="KW-1133">Transmembrane helix</keyword>
<feature type="transmembrane region" description="Helical" evidence="1">
    <location>
        <begin position="6"/>
        <end position="28"/>
    </location>
</feature>
<keyword evidence="3" id="KW-1185">Reference proteome</keyword>
<keyword evidence="1" id="KW-0812">Transmembrane</keyword>
<evidence type="ECO:0008006" key="4">
    <source>
        <dbReference type="Google" id="ProtNLM"/>
    </source>
</evidence>
<accession>A0AAV7PFW7</accession>